<reference evidence="1" key="1">
    <citation type="submission" date="2023-04" db="EMBL/GenBank/DDBJ databases">
        <title>Phytophthora lilii NBRC 32176.</title>
        <authorList>
            <person name="Ichikawa N."/>
            <person name="Sato H."/>
            <person name="Tonouchi N."/>
        </authorList>
    </citation>
    <scope>NUCLEOTIDE SEQUENCE</scope>
    <source>
        <strain evidence="1">NBRC 32176</strain>
    </source>
</reference>
<dbReference type="EMBL" id="BSXW01012440">
    <property type="protein sequence ID" value="GMF65036.1"/>
    <property type="molecule type" value="Genomic_DNA"/>
</dbReference>
<organism evidence="1 2">
    <name type="scientific">Phytophthora lilii</name>
    <dbReference type="NCBI Taxonomy" id="2077276"/>
    <lineage>
        <taxon>Eukaryota</taxon>
        <taxon>Sar</taxon>
        <taxon>Stramenopiles</taxon>
        <taxon>Oomycota</taxon>
        <taxon>Peronosporomycetes</taxon>
        <taxon>Peronosporales</taxon>
        <taxon>Peronosporaceae</taxon>
        <taxon>Phytophthora</taxon>
    </lineage>
</organism>
<evidence type="ECO:0000313" key="2">
    <source>
        <dbReference type="Proteomes" id="UP001165083"/>
    </source>
</evidence>
<protein>
    <submittedName>
        <fullName evidence="1">Unnamed protein product</fullName>
    </submittedName>
</protein>
<sequence>MAAYAEAIRLCYNIEDESTEAILTSKLRKLQRHADAMAHVELQVAERATDDPESERSQLKAAFEGLAGADGFLNKDQLQPLAEKLGIHDPLSNSEVDSIWRQLQSCGRNAQNDSQTPASTMISFETLWRWWMSDSVNDYMRDHTSL</sequence>
<name>A0A9W6YDX5_9STRA</name>
<keyword evidence="2" id="KW-1185">Reference proteome</keyword>
<dbReference type="InterPro" id="IPR011992">
    <property type="entry name" value="EF-hand-dom_pair"/>
</dbReference>
<dbReference type="SUPFAM" id="SSF47473">
    <property type="entry name" value="EF-hand"/>
    <property type="match status" value="1"/>
</dbReference>
<gene>
    <name evidence="1" type="ORF">Plil01_001776700</name>
</gene>
<dbReference type="OrthoDB" id="98532at2759"/>
<dbReference type="Proteomes" id="UP001165083">
    <property type="component" value="Unassembled WGS sequence"/>
</dbReference>
<proteinExistence type="predicted"/>
<dbReference type="AlphaFoldDB" id="A0A9W6YDX5"/>
<accession>A0A9W6YDX5</accession>
<evidence type="ECO:0000313" key="1">
    <source>
        <dbReference type="EMBL" id="GMF65036.1"/>
    </source>
</evidence>
<comment type="caution">
    <text evidence="1">The sequence shown here is derived from an EMBL/GenBank/DDBJ whole genome shotgun (WGS) entry which is preliminary data.</text>
</comment>